<gene>
    <name evidence="5" type="ORF">F5147DRAFT_763511</name>
</gene>
<keyword evidence="2" id="KW-0488">Methylation</keyword>
<comment type="similarity">
    <text evidence="1">Belongs to the prokaryotic/mitochondrial release factor family.</text>
</comment>
<evidence type="ECO:0000313" key="5">
    <source>
        <dbReference type="EMBL" id="KAG2096748.1"/>
    </source>
</evidence>
<dbReference type="SMART" id="SM00937">
    <property type="entry name" value="PCRF"/>
    <property type="match status" value="1"/>
</dbReference>
<dbReference type="Proteomes" id="UP000823399">
    <property type="component" value="Unassembled WGS sequence"/>
</dbReference>
<feature type="domain" description="Peptide chain release factor" evidence="4">
    <location>
        <begin position="107"/>
        <end position="220"/>
    </location>
</feature>
<dbReference type="Pfam" id="PF00472">
    <property type="entry name" value="RF-1"/>
    <property type="match status" value="1"/>
</dbReference>
<dbReference type="InterPro" id="IPR050057">
    <property type="entry name" value="Prokaryotic/Mito_RF"/>
</dbReference>
<dbReference type="OrthoDB" id="2019491at2759"/>
<evidence type="ECO:0000256" key="3">
    <source>
        <dbReference type="ARBA" id="ARBA00022917"/>
    </source>
</evidence>
<evidence type="ECO:0000259" key="4">
    <source>
        <dbReference type="SMART" id="SM00937"/>
    </source>
</evidence>
<dbReference type="EMBL" id="JABBWM010000068">
    <property type="protein sequence ID" value="KAG2096748.1"/>
    <property type="molecule type" value="Genomic_DNA"/>
</dbReference>
<dbReference type="GO" id="GO:0005739">
    <property type="term" value="C:mitochondrion"/>
    <property type="evidence" value="ECO:0007669"/>
    <property type="project" value="GOC"/>
</dbReference>
<dbReference type="Gene3D" id="3.30.160.20">
    <property type="match status" value="1"/>
</dbReference>
<keyword evidence="6" id="KW-1185">Reference proteome</keyword>
<organism evidence="5 6">
    <name type="scientific">Suillus discolor</name>
    <dbReference type="NCBI Taxonomy" id="1912936"/>
    <lineage>
        <taxon>Eukaryota</taxon>
        <taxon>Fungi</taxon>
        <taxon>Dikarya</taxon>
        <taxon>Basidiomycota</taxon>
        <taxon>Agaricomycotina</taxon>
        <taxon>Agaricomycetes</taxon>
        <taxon>Agaricomycetidae</taxon>
        <taxon>Boletales</taxon>
        <taxon>Suillineae</taxon>
        <taxon>Suillaceae</taxon>
        <taxon>Suillus</taxon>
    </lineage>
</organism>
<accession>A0A9P7JPU1</accession>
<dbReference type="InterPro" id="IPR005139">
    <property type="entry name" value="PCRF"/>
</dbReference>
<proteinExistence type="inferred from homology"/>
<evidence type="ECO:0000256" key="2">
    <source>
        <dbReference type="ARBA" id="ARBA00022481"/>
    </source>
</evidence>
<evidence type="ECO:0000313" key="6">
    <source>
        <dbReference type="Proteomes" id="UP000823399"/>
    </source>
</evidence>
<comment type="caution">
    <text evidence="5">The sequence shown here is derived from an EMBL/GenBank/DDBJ whole genome shotgun (WGS) entry which is preliminary data.</text>
</comment>
<dbReference type="InterPro" id="IPR045853">
    <property type="entry name" value="Pep_chain_release_fac_I_sf"/>
</dbReference>
<dbReference type="GeneID" id="64702901"/>
<dbReference type="AlphaFoldDB" id="A0A9P7JPU1"/>
<dbReference type="PANTHER" id="PTHR43804">
    <property type="entry name" value="LD18447P"/>
    <property type="match status" value="1"/>
</dbReference>
<sequence length="426" mass="48276">MFRLLYRCHSPLKPYRRFFSSTRTYLAEAHPTSSNVIHEIEQDGARILQAVRKRIKVRDELLANMSEDMSSPEDIARARQIKELEPLHEAWSSWTHARQSLEETLPLMQDPDPTMRTLASEEFSSLAHTLSTHISATFPSLLVPPSSTRDLHALLELKAGVGGSEAALFLLDLLRVYVRYAGSVGWRTSIIQSSETESGGMRDAILEIKGEGAYDALRWESGVHRVQRVPATESSGRTHTSTVAVIVLPLSEEAESIGGNDELFKMEDVKVEVMRARGAGGQVGFLFSCRVIDFDHRHQHVNKTESAVRLTHTPTGITVSMQDERSQHQNKRRAFQVLRARLMDVKLSRDIANRRATRRNLVRTADRSEKIRTYNYAQDRVTDHRIGLSLMNLTSFLEGDGVQDFLDALRRNWQEEIMEDVVGESE</sequence>
<keyword evidence="3" id="KW-0648">Protein biosynthesis</keyword>
<dbReference type="Pfam" id="PF03462">
    <property type="entry name" value="PCRF"/>
    <property type="match status" value="1"/>
</dbReference>
<dbReference type="InterPro" id="IPR000352">
    <property type="entry name" value="Pep_chain_release_fac_I"/>
</dbReference>
<name>A0A9P7JPU1_9AGAM</name>
<dbReference type="Gene3D" id="6.10.140.1950">
    <property type="match status" value="1"/>
</dbReference>
<protein>
    <submittedName>
        <fullName evidence="5">Peptide chain release factor 1</fullName>
    </submittedName>
</protein>
<evidence type="ECO:0000256" key="1">
    <source>
        <dbReference type="ARBA" id="ARBA00010835"/>
    </source>
</evidence>
<dbReference type="Gene3D" id="3.30.70.1660">
    <property type="match status" value="2"/>
</dbReference>
<dbReference type="PANTHER" id="PTHR43804:SF7">
    <property type="entry name" value="LD18447P"/>
    <property type="match status" value="1"/>
</dbReference>
<dbReference type="SUPFAM" id="SSF75620">
    <property type="entry name" value="Release factor"/>
    <property type="match status" value="1"/>
</dbReference>
<reference evidence="5" key="1">
    <citation type="journal article" date="2020" name="New Phytol.">
        <title>Comparative genomics reveals dynamic genome evolution in host specialist ectomycorrhizal fungi.</title>
        <authorList>
            <person name="Lofgren L.A."/>
            <person name="Nguyen N.H."/>
            <person name="Vilgalys R."/>
            <person name="Ruytinx J."/>
            <person name="Liao H.L."/>
            <person name="Branco S."/>
            <person name="Kuo A."/>
            <person name="LaButti K."/>
            <person name="Lipzen A."/>
            <person name="Andreopoulos W."/>
            <person name="Pangilinan J."/>
            <person name="Riley R."/>
            <person name="Hundley H."/>
            <person name="Na H."/>
            <person name="Barry K."/>
            <person name="Grigoriev I.V."/>
            <person name="Stajich J.E."/>
            <person name="Kennedy P.G."/>
        </authorList>
    </citation>
    <scope>NUCLEOTIDE SEQUENCE</scope>
    <source>
        <strain evidence="5">FC423</strain>
    </source>
</reference>
<dbReference type="RefSeq" id="XP_041288340.1">
    <property type="nucleotide sequence ID" value="XM_041440642.1"/>
</dbReference>
<dbReference type="GO" id="GO:0032543">
    <property type="term" value="P:mitochondrial translation"/>
    <property type="evidence" value="ECO:0007669"/>
    <property type="project" value="UniProtKB-ARBA"/>
</dbReference>
<dbReference type="GO" id="GO:0003747">
    <property type="term" value="F:translation release factor activity"/>
    <property type="evidence" value="ECO:0007669"/>
    <property type="project" value="InterPro"/>
</dbReference>